<dbReference type="InterPro" id="IPR016176">
    <property type="entry name" value="Cbl-dep_enz_cat"/>
</dbReference>
<dbReference type="Gene3D" id="3.20.20.240">
    <property type="entry name" value="Methylmalonyl-CoA mutase"/>
    <property type="match status" value="1"/>
</dbReference>
<organism evidence="2">
    <name type="scientific">marine metagenome</name>
    <dbReference type="NCBI Taxonomy" id="408172"/>
    <lineage>
        <taxon>unclassified sequences</taxon>
        <taxon>metagenomes</taxon>
        <taxon>ecological metagenomes</taxon>
    </lineage>
</organism>
<dbReference type="Pfam" id="PF01642">
    <property type="entry name" value="MM_CoA_mutase"/>
    <property type="match status" value="1"/>
</dbReference>
<gene>
    <name evidence="2" type="ORF">METZ01_LOCUS209187</name>
</gene>
<name>A0A382F2A9_9ZZZZ</name>
<proteinExistence type="predicted"/>
<dbReference type="SUPFAM" id="SSF51703">
    <property type="entry name" value="Cobalamin (vitamin B12)-dependent enzymes"/>
    <property type="match status" value="1"/>
</dbReference>
<feature type="non-terminal residue" evidence="2">
    <location>
        <position position="33"/>
    </location>
</feature>
<feature type="non-terminal residue" evidence="2">
    <location>
        <position position="1"/>
    </location>
</feature>
<protein>
    <recommendedName>
        <fullName evidence="1">Methylmalonyl-CoA mutase alpha/beta chain catalytic domain-containing protein</fullName>
    </recommendedName>
</protein>
<evidence type="ECO:0000259" key="1">
    <source>
        <dbReference type="Pfam" id="PF01642"/>
    </source>
</evidence>
<dbReference type="InterPro" id="IPR006099">
    <property type="entry name" value="MeMalonylCoA_mutase_a/b_cat"/>
</dbReference>
<sequence length="33" mass="3784">VDAVYGDGPAPGEFPYTRGVHAEMYRTRPWTMR</sequence>
<dbReference type="GO" id="GO:0031419">
    <property type="term" value="F:cobalamin binding"/>
    <property type="evidence" value="ECO:0007669"/>
    <property type="project" value="InterPro"/>
</dbReference>
<reference evidence="2" key="1">
    <citation type="submission" date="2018-05" db="EMBL/GenBank/DDBJ databases">
        <authorList>
            <person name="Lanie J.A."/>
            <person name="Ng W.-L."/>
            <person name="Kazmierczak K.M."/>
            <person name="Andrzejewski T.M."/>
            <person name="Davidsen T.M."/>
            <person name="Wayne K.J."/>
            <person name="Tettelin H."/>
            <person name="Glass J.I."/>
            <person name="Rusch D."/>
            <person name="Podicherti R."/>
            <person name="Tsui H.-C.T."/>
            <person name="Winkler M.E."/>
        </authorList>
    </citation>
    <scope>NUCLEOTIDE SEQUENCE</scope>
</reference>
<feature type="domain" description="Methylmalonyl-CoA mutase alpha/beta chain catalytic" evidence="1">
    <location>
        <begin position="9"/>
        <end position="33"/>
    </location>
</feature>
<dbReference type="GO" id="GO:0016866">
    <property type="term" value="F:intramolecular transferase activity"/>
    <property type="evidence" value="ECO:0007669"/>
    <property type="project" value="InterPro"/>
</dbReference>
<evidence type="ECO:0000313" key="2">
    <source>
        <dbReference type="EMBL" id="SVB56333.1"/>
    </source>
</evidence>
<dbReference type="AlphaFoldDB" id="A0A382F2A9"/>
<accession>A0A382F2A9</accession>
<dbReference type="EMBL" id="UINC01047268">
    <property type="protein sequence ID" value="SVB56333.1"/>
    <property type="molecule type" value="Genomic_DNA"/>
</dbReference>